<evidence type="ECO:0008006" key="3">
    <source>
        <dbReference type="Google" id="ProtNLM"/>
    </source>
</evidence>
<gene>
    <name evidence="1" type="ORF">FOL47_007580</name>
</gene>
<dbReference type="EMBL" id="JAAPAO010000451">
    <property type="protein sequence ID" value="KAF4659467.1"/>
    <property type="molecule type" value="Genomic_DNA"/>
</dbReference>
<accession>A0A7J6LJJ4</accession>
<reference evidence="1 2" key="1">
    <citation type="submission" date="2020-04" db="EMBL/GenBank/DDBJ databases">
        <title>Perkinsus chesapeaki whole genome sequence.</title>
        <authorList>
            <person name="Bogema D.R."/>
        </authorList>
    </citation>
    <scope>NUCLEOTIDE SEQUENCE [LARGE SCALE GENOMIC DNA]</scope>
    <source>
        <strain evidence="1">ATCC PRA-425</strain>
    </source>
</reference>
<organism evidence="1 2">
    <name type="scientific">Perkinsus chesapeaki</name>
    <name type="common">Clam parasite</name>
    <name type="synonym">Perkinsus andrewsi</name>
    <dbReference type="NCBI Taxonomy" id="330153"/>
    <lineage>
        <taxon>Eukaryota</taxon>
        <taxon>Sar</taxon>
        <taxon>Alveolata</taxon>
        <taxon>Perkinsozoa</taxon>
        <taxon>Perkinsea</taxon>
        <taxon>Perkinsida</taxon>
        <taxon>Perkinsidae</taxon>
        <taxon>Perkinsus</taxon>
    </lineage>
</organism>
<dbReference type="Gene3D" id="2.40.70.10">
    <property type="entry name" value="Acid Proteases"/>
    <property type="match status" value="1"/>
</dbReference>
<dbReference type="Proteomes" id="UP000591131">
    <property type="component" value="Unassembled WGS sequence"/>
</dbReference>
<dbReference type="AlphaFoldDB" id="A0A7J6LJJ4"/>
<comment type="caution">
    <text evidence="1">The sequence shown here is derived from an EMBL/GenBank/DDBJ whole genome shotgun (WGS) entry which is preliminary data.</text>
</comment>
<protein>
    <recommendedName>
        <fullName evidence="3">Peptidase A1 domain-containing protein</fullName>
    </recommendedName>
</protein>
<dbReference type="OrthoDB" id="10657792at2759"/>
<name>A0A7J6LJJ4_PERCH</name>
<dbReference type="SUPFAM" id="SSF50630">
    <property type="entry name" value="Acid proteases"/>
    <property type="match status" value="1"/>
</dbReference>
<evidence type="ECO:0000313" key="1">
    <source>
        <dbReference type="EMBL" id="KAF4659467.1"/>
    </source>
</evidence>
<keyword evidence="2" id="KW-1185">Reference proteome</keyword>
<dbReference type="InterPro" id="IPR021109">
    <property type="entry name" value="Peptidase_aspartic_dom_sf"/>
</dbReference>
<sequence length="318" mass="35153">MRHVILPELHATPEGGPASDRRIYKATFADTSVLYYRVVTVPVLILGGTQLHDIKIGLVSRCVAPKTSPAFRPRGMLGTSITEKFKSVRPFMKQMRDSGKISHTSLTLQIRRLAPLLPVIKGIVSFGDQGSLELTAHGSYELPISCCHQLAKSRVTTQASFASLMYDSQPIFVAKQASSSDLSRSYLTYIDSGCWQIIVPGGNEIVDNILEVAGQQMDKAGMAVASMISREDGEIRLTRQSAEFLPTLKLVLGEQGEVPVYIEPEHYLFCYQPHDCSIMIRDEMVPGRGILGIPFMLAYDISVNFDTEKISMKQKLPS</sequence>
<proteinExistence type="predicted"/>
<evidence type="ECO:0000313" key="2">
    <source>
        <dbReference type="Proteomes" id="UP000591131"/>
    </source>
</evidence>